<gene>
    <name evidence="1" type="ORF">BD293_4420</name>
</gene>
<evidence type="ECO:0000313" key="1">
    <source>
        <dbReference type="EMBL" id="TQM89739.1"/>
    </source>
</evidence>
<accession>A0A543K3U1</accession>
<organism evidence="1 2">
    <name type="scientific">Roseinatronobacter monicus</name>
    <dbReference type="NCBI Taxonomy" id="393481"/>
    <lineage>
        <taxon>Bacteria</taxon>
        <taxon>Pseudomonadati</taxon>
        <taxon>Pseudomonadota</taxon>
        <taxon>Alphaproteobacteria</taxon>
        <taxon>Rhodobacterales</taxon>
        <taxon>Paracoccaceae</taxon>
        <taxon>Roseinatronobacter</taxon>
    </lineage>
</organism>
<evidence type="ECO:0000313" key="2">
    <source>
        <dbReference type="Proteomes" id="UP000320582"/>
    </source>
</evidence>
<keyword evidence="2" id="KW-1185">Reference proteome</keyword>
<reference evidence="1 2" key="1">
    <citation type="submission" date="2019-06" db="EMBL/GenBank/DDBJ databases">
        <title>Genomic Encyclopedia of Archaeal and Bacterial Type Strains, Phase II (KMG-II): from individual species to whole genera.</title>
        <authorList>
            <person name="Goeker M."/>
        </authorList>
    </citation>
    <scope>NUCLEOTIDE SEQUENCE [LARGE SCALE GENOMIC DNA]</scope>
    <source>
        <strain evidence="1 2">DSM 18423</strain>
    </source>
</reference>
<proteinExistence type="predicted"/>
<dbReference type="Proteomes" id="UP000320582">
    <property type="component" value="Unassembled WGS sequence"/>
</dbReference>
<comment type="caution">
    <text evidence="1">The sequence shown here is derived from an EMBL/GenBank/DDBJ whole genome shotgun (WGS) entry which is preliminary data.</text>
</comment>
<dbReference type="AlphaFoldDB" id="A0A543K3U1"/>
<sequence length="37" mass="4155">MSEQILQSRRQEAWALIRKGGFSAKIGRAFLIQHGAV</sequence>
<protein>
    <submittedName>
        <fullName evidence="1">Uncharacterized protein</fullName>
    </submittedName>
</protein>
<name>A0A543K3U1_9RHOB</name>
<dbReference type="EMBL" id="VFPT01000005">
    <property type="protein sequence ID" value="TQM89739.1"/>
    <property type="molecule type" value="Genomic_DNA"/>
</dbReference>